<dbReference type="RefSeq" id="WP_133743092.1">
    <property type="nucleotide sequence ID" value="NZ_SNYN01000024.1"/>
</dbReference>
<dbReference type="InterPro" id="IPR012318">
    <property type="entry name" value="HTH_CRP"/>
</dbReference>
<protein>
    <submittedName>
        <fullName evidence="6">CRP-like cAMP-binding protein</fullName>
    </submittedName>
</protein>
<dbReference type="PANTHER" id="PTHR24567">
    <property type="entry name" value="CRP FAMILY TRANSCRIPTIONAL REGULATORY PROTEIN"/>
    <property type="match status" value="1"/>
</dbReference>
<dbReference type="Gene3D" id="2.60.120.10">
    <property type="entry name" value="Jelly Rolls"/>
    <property type="match status" value="1"/>
</dbReference>
<evidence type="ECO:0000313" key="6">
    <source>
        <dbReference type="EMBL" id="TDQ46566.1"/>
    </source>
</evidence>
<dbReference type="SMART" id="SM00100">
    <property type="entry name" value="cNMP"/>
    <property type="match status" value="1"/>
</dbReference>
<evidence type="ECO:0000256" key="2">
    <source>
        <dbReference type="ARBA" id="ARBA00023125"/>
    </source>
</evidence>
<keyword evidence="2" id="KW-0238">DNA-binding</keyword>
<dbReference type="PANTHER" id="PTHR24567:SF74">
    <property type="entry name" value="HTH-TYPE TRANSCRIPTIONAL REGULATOR ARCR"/>
    <property type="match status" value="1"/>
</dbReference>
<comment type="caution">
    <text evidence="6">The sequence shown here is derived from an EMBL/GenBank/DDBJ whole genome shotgun (WGS) entry which is preliminary data.</text>
</comment>
<dbReference type="InterPro" id="IPR000595">
    <property type="entry name" value="cNMP-bd_dom"/>
</dbReference>
<sequence length="231" mass="25281">MERNGFGGFLADDQWDRLVRAGNRYAHEEGAFLLRQGEPGRTVHLLLSGQVKVSLLRPDGALALLALRGRGEALGEMSVVTGQPRTTTVTALRGCRTSVLPAERFVSLISGMELYPFLTRHLVARQKESDERRAEQTSLPAGRLLAMALLRLAELGGEETAEVTSDPRGPRRGMVLRLGLAQKELGELVGLSRTAVALEFTRFRERGLVRTGRRFVAILDMAGLEAIAHGE</sequence>
<dbReference type="Pfam" id="PF13545">
    <property type="entry name" value="HTH_Crp_2"/>
    <property type="match status" value="1"/>
</dbReference>
<dbReference type="GO" id="GO:0005829">
    <property type="term" value="C:cytosol"/>
    <property type="evidence" value="ECO:0007669"/>
    <property type="project" value="TreeGrafter"/>
</dbReference>
<feature type="domain" description="Cyclic nucleotide-binding" evidence="4">
    <location>
        <begin position="25"/>
        <end position="109"/>
    </location>
</feature>
<dbReference type="OrthoDB" id="41390at2"/>
<dbReference type="GO" id="GO:0003700">
    <property type="term" value="F:DNA-binding transcription factor activity"/>
    <property type="evidence" value="ECO:0007669"/>
    <property type="project" value="TreeGrafter"/>
</dbReference>
<dbReference type="InterPro" id="IPR018490">
    <property type="entry name" value="cNMP-bd_dom_sf"/>
</dbReference>
<dbReference type="Pfam" id="PF00027">
    <property type="entry name" value="cNMP_binding"/>
    <property type="match status" value="1"/>
</dbReference>
<dbReference type="PROSITE" id="PS50042">
    <property type="entry name" value="CNMP_BINDING_3"/>
    <property type="match status" value="1"/>
</dbReference>
<gene>
    <name evidence="6" type="ORF">EV190_1241</name>
</gene>
<accession>A0A4R6UKA4</accession>
<name>A0A4R6UKA4_9ACTN</name>
<dbReference type="SUPFAM" id="SSF46785">
    <property type="entry name" value="Winged helix' DNA-binding domain"/>
    <property type="match status" value="1"/>
</dbReference>
<feature type="domain" description="HTH crp-type" evidence="5">
    <location>
        <begin position="139"/>
        <end position="222"/>
    </location>
</feature>
<dbReference type="Proteomes" id="UP000295281">
    <property type="component" value="Unassembled WGS sequence"/>
</dbReference>
<dbReference type="InterPro" id="IPR036390">
    <property type="entry name" value="WH_DNA-bd_sf"/>
</dbReference>
<dbReference type="EMBL" id="SNYN01000024">
    <property type="protein sequence ID" value="TDQ46566.1"/>
    <property type="molecule type" value="Genomic_DNA"/>
</dbReference>
<reference evidence="6 7" key="1">
    <citation type="submission" date="2019-03" db="EMBL/GenBank/DDBJ databases">
        <title>Genomic Encyclopedia of Type Strains, Phase IV (KMG-IV): sequencing the most valuable type-strain genomes for metagenomic binning, comparative biology and taxonomic classification.</title>
        <authorList>
            <person name="Goeker M."/>
        </authorList>
    </citation>
    <scope>NUCLEOTIDE SEQUENCE [LARGE SCALE GENOMIC DNA]</scope>
    <source>
        <strain evidence="6 7">DSM 46770</strain>
    </source>
</reference>
<keyword evidence="7" id="KW-1185">Reference proteome</keyword>
<dbReference type="InterPro" id="IPR036388">
    <property type="entry name" value="WH-like_DNA-bd_sf"/>
</dbReference>
<dbReference type="SMART" id="SM00419">
    <property type="entry name" value="HTH_CRP"/>
    <property type="match status" value="1"/>
</dbReference>
<dbReference type="Gene3D" id="1.10.10.10">
    <property type="entry name" value="Winged helix-like DNA-binding domain superfamily/Winged helix DNA-binding domain"/>
    <property type="match status" value="1"/>
</dbReference>
<evidence type="ECO:0000259" key="4">
    <source>
        <dbReference type="PROSITE" id="PS50042"/>
    </source>
</evidence>
<evidence type="ECO:0000259" key="5">
    <source>
        <dbReference type="PROSITE" id="PS51063"/>
    </source>
</evidence>
<dbReference type="InterPro" id="IPR050397">
    <property type="entry name" value="Env_Response_Regulators"/>
</dbReference>
<evidence type="ECO:0000256" key="3">
    <source>
        <dbReference type="ARBA" id="ARBA00023163"/>
    </source>
</evidence>
<keyword evidence="3" id="KW-0804">Transcription</keyword>
<evidence type="ECO:0000313" key="7">
    <source>
        <dbReference type="Proteomes" id="UP000295281"/>
    </source>
</evidence>
<dbReference type="InterPro" id="IPR014710">
    <property type="entry name" value="RmlC-like_jellyroll"/>
</dbReference>
<dbReference type="GO" id="GO:0003677">
    <property type="term" value="F:DNA binding"/>
    <property type="evidence" value="ECO:0007669"/>
    <property type="project" value="UniProtKB-KW"/>
</dbReference>
<proteinExistence type="predicted"/>
<dbReference type="CDD" id="cd00038">
    <property type="entry name" value="CAP_ED"/>
    <property type="match status" value="1"/>
</dbReference>
<evidence type="ECO:0000256" key="1">
    <source>
        <dbReference type="ARBA" id="ARBA00023015"/>
    </source>
</evidence>
<dbReference type="SUPFAM" id="SSF51206">
    <property type="entry name" value="cAMP-binding domain-like"/>
    <property type="match status" value="1"/>
</dbReference>
<dbReference type="PROSITE" id="PS51063">
    <property type="entry name" value="HTH_CRP_2"/>
    <property type="match status" value="1"/>
</dbReference>
<dbReference type="AlphaFoldDB" id="A0A4R6UKA4"/>
<organism evidence="6 7">
    <name type="scientific">Actinorugispora endophytica</name>
    <dbReference type="NCBI Taxonomy" id="1605990"/>
    <lineage>
        <taxon>Bacteria</taxon>
        <taxon>Bacillati</taxon>
        <taxon>Actinomycetota</taxon>
        <taxon>Actinomycetes</taxon>
        <taxon>Streptosporangiales</taxon>
        <taxon>Nocardiopsidaceae</taxon>
        <taxon>Actinorugispora</taxon>
    </lineage>
</organism>
<keyword evidence="1" id="KW-0805">Transcription regulation</keyword>